<proteinExistence type="predicted"/>
<name>A0AAP5H5Z1_PAEAM</name>
<organism evidence="1 2">
    <name type="scientific">Paenibacillus amylolyticus</name>
    <dbReference type="NCBI Taxonomy" id="1451"/>
    <lineage>
        <taxon>Bacteria</taxon>
        <taxon>Bacillati</taxon>
        <taxon>Bacillota</taxon>
        <taxon>Bacilli</taxon>
        <taxon>Bacillales</taxon>
        <taxon>Paenibacillaceae</taxon>
        <taxon>Paenibacillus</taxon>
    </lineage>
</organism>
<evidence type="ECO:0000313" key="1">
    <source>
        <dbReference type="EMBL" id="MDR6726960.1"/>
    </source>
</evidence>
<accession>A0AAP5H5Z1</accession>
<sequence>MNYKRIGIKLYGRRLVPVDLCFYFDSSQEHAGLEELYEWAARNQKEVKNKFFQTLTQTCASNYREGILMKTFEQLLTSDWYQAVITELLQLKPRIQFVEHGSYEASILMDDFKERKYVLEGLDASLPTEEECIRWLLEQYNNDKDNIMSFMVARITFSEELDDDPDGEFPEGEELDEGDRSEVVEVLGFARSVIASTIIEYDFVKNHPKQLTAYYKRTRIPGAAKFSSQIKKVYASIAK</sequence>
<dbReference type="Proteomes" id="UP001254832">
    <property type="component" value="Unassembled WGS sequence"/>
</dbReference>
<protein>
    <submittedName>
        <fullName evidence="1">Uncharacterized protein</fullName>
    </submittedName>
</protein>
<reference evidence="1" key="1">
    <citation type="submission" date="2023-07" db="EMBL/GenBank/DDBJ databases">
        <title>Sorghum-associated microbial communities from plants grown in Nebraska, USA.</title>
        <authorList>
            <person name="Schachtman D."/>
        </authorList>
    </citation>
    <scope>NUCLEOTIDE SEQUENCE</scope>
    <source>
        <strain evidence="1">BE80</strain>
    </source>
</reference>
<gene>
    <name evidence="1" type="ORF">J2W91_005485</name>
</gene>
<evidence type="ECO:0000313" key="2">
    <source>
        <dbReference type="Proteomes" id="UP001254832"/>
    </source>
</evidence>
<dbReference type="AlphaFoldDB" id="A0AAP5H5Z1"/>
<dbReference type="EMBL" id="JAVDTR010000021">
    <property type="protein sequence ID" value="MDR6726960.1"/>
    <property type="molecule type" value="Genomic_DNA"/>
</dbReference>
<comment type="caution">
    <text evidence="1">The sequence shown here is derived from an EMBL/GenBank/DDBJ whole genome shotgun (WGS) entry which is preliminary data.</text>
</comment>